<dbReference type="InterPro" id="IPR024069">
    <property type="entry name" value="AF2212-like_dom_sf"/>
</dbReference>
<dbReference type="Gene3D" id="4.10.1150.10">
    <property type="entry name" value="AF2212/PG0164-like"/>
    <property type="match status" value="1"/>
</dbReference>
<reference evidence="1" key="2">
    <citation type="journal article" date="2012" name="PLoS ONE">
        <title>A Deeply Branching Thermophilic Bacterium with an Ancient Acetyl-CoA Pathway Dominates a Subsurface Ecosystem.</title>
        <authorList>
            <person name="Takami H."/>
            <person name="Noguchi H."/>
            <person name="Takaki Y."/>
            <person name="Uchiyama I."/>
            <person name="Toyoda A."/>
            <person name="Nishi S."/>
            <person name="Chee G.-J."/>
            <person name="Arai W."/>
            <person name="Nunoura T."/>
            <person name="Itoh T."/>
            <person name="Hattori M."/>
            <person name="Takai K."/>
        </authorList>
    </citation>
    <scope>NUCLEOTIDE SEQUENCE</scope>
</reference>
<protein>
    <recommendedName>
        <fullName evidence="2">DUF104 domain-containing protein</fullName>
    </recommendedName>
</protein>
<dbReference type="AlphaFoldDB" id="H5SC78"/>
<reference evidence="1" key="1">
    <citation type="journal article" date="2005" name="Environ. Microbiol.">
        <title>Genetic and functional properties of uncultivated thermophilic crenarchaeotes from a subsurface gold mine as revealed by analysis of genome fragments.</title>
        <authorList>
            <person name="Nunoura T."/>
            <person name="Hirayama H."/>
            <person name="Takami H."/>
            <person name="Oida H."/>
            <person name="Nishi S."/>
            <person name="Shimamura S."/>
            <person name="Suzuki Y."/>
            <person name="Inagaki F."/>
            <person name="Takai K."/>
            <person name="Nealson K.H."/>
            <person name="Horikoshi K."/>
        </authorList>
    </citation>
    <scope>NUCLEOTIDE SEQUENCE</scope>
</reference>
<gene>
    <name evidence="1" type="ORF">HGMM_F08F07C23</name>
</gene>
<sequence>MSQSVEAIYRKGKLHLLKPLKGLKENATVRVTISSLEEHPLERFAGVLSAEEANEMLCLIEAEFEQVEPNAW</sequence>
<evidence type="ECO:0008006" key="2">
    <source>
        <dbReference type="Google" id="ProtNLM"/>
    </source>
</evidence>
<dbReference type="SUPFAM" id="SSF141694">
    <property type="entry name" value="AF2212/PG0164-like"/>
    <property type="match status" value="1"/>
</dbReference>
<proteinExistence type="predicted"/>
<evidence type="ECO:0000313" key="1">
    <source>
        <dbReference type="EMBL" id="BAL53764.1"/>
    </source>
</evidence>
<organism evidence="1">
    <name type="scientific">uncultured Acetothermia bacterium</name>
    <dbReference type="NCBI Taxonomy" id="236499"/>
    <lineage>
        <taxon>Bacteria</taxon>
        <taxon>Candidatus Bipolaricaulota</taxon>
        <taxon>environmental samples</taxon>
    </lineage>
</organism>
<name>H5SC78_9BACT</name>
<dbReference type="Pfam" id="PF01954">
    <property type="entry name" value="AF2212-like"/>
    <property type="match status" value="1"/>
</dbReference>
<accession>H5SC78</accession>
<dbReference type="EMBL" id="AP011666">
    <property type="protein sequence ID" value="BAL53764.1"/>
    <property type="molecule type" value="Genomic_DNA"/>
</dbReference>
<dbReference type="InterPro" id="IPR008203">
    <property type="entry name" value="AF2212-like"/>
</dbReference>